<protein>
    <submittedName>
        <fullName evidence="1">Uncharacterized protein</fullName>
    </submittedName>
</protein>
<dbReference type="Proteomes" id="UP000664477">
    <property type="component" value="Unassembled WGS sequence"/>
</dbReference>
<comment type="caution">
    <text evidence="1">The sequence shown here is derived from an EMBL/GenBank/DDBJ whole genome shotgun (WGS) entry which is preliminary data.</text>
</comment>
<accession>A0A939NFT9</accession>
<evidence type="ECO:0000313" key="2">
    <source>
        <dbReference type="Proteomes" id="UP000664477"/>
    </source>
</evidence>
<dbReference type="EMBL" id="JAGETQ010000083">
    <property type="protein sequence ID" value="MBO1916367.1"/>
    <property type="molecule type" value="Genomic_DNA"/>
</dbReference>
<reference evidence="1" key="1">
    <citation type="submission" date="2021-03" db="EMBL/GenBank/DDBJ databases">
        <title>Molecular epidemiology and mechanisms of colistin and carbapenem resistance in Enterobacteriaceae from clinical isolates, the environment and porcine samples in Pretoria, South Africa.</title>
        <authorList>
            <person name="Bogoshi D."/>
            <person name="Mbelle N.M."/>
            <person name="Naidoo V."/>
            <person name="Osei Sekyere J."/>
        </authorList>
    </citation>
    <scope>NUCLEOTIDE SEQUENCE</scope>
    <source>
        <strain evidence="1">C052</strain>
    </source>
</reference>
<evidence type="ECO:0000313" key="1">
    <source>
        <dbReference type="EMBL" id="MBO1916367.1"/>
    </source>
</evidence>
<proteinExistence type="predicted"/>
<sequence>MILNRRYLISSAKAVNYLIESVNINPDNNMALFEMSKLYHKGVVLNENENKANLILDKIIKKEGEILY</sequence>
<organism evidence="1 2">
    <name type="scientific">Providencia rettgeri</name>
    <dbReference type="NCBI Taxonomy" id="587"/>
    <lineage>
        <taxon>Bacteria</taxon>
        <taxon>Pseudomonadati</taxon>
        <taxon>Pseudomonadota</taxon>
        <taxon>Gammaproteobacteria</taxon>
        <taxon>Enterobacterales</taxon>
        <taxon>Morganellaceae</taxon>
        <taxon>Providencia</taxon>
    </lineage>
</organism>
<dbReference type="AlphaFoldDB" id="A0A939NFT9"/>
<gene>
    <name evidence="1" type="ORF">J4727_13840</name>
</gene>
<name>A0A939NFT9_PRORE</name>